<dbReference type="EMBL" id="LAZR01000011">
    <property type="protein sequence ID" value="KKO07859.1"/>
    <property type="molecule type" value="Genomic_DNA"/>
</dbReference>
<dbReference type="AlphaFoldDB" id="A0A0F9YSZ3"/>
<organism evidence="2">
    <name type="scientific">marine sediment metagenome</name>
    <dbReference type="NCBI Taxonomy" id="412755"/>
    <lineage>
        <taxon>unclassified sequences</taxon>
        <taxon>metagenomes</taxon>
        <taxon>ecological metagenomes</taxon>
    </lineage>
</organism>
<dbReference type="PROSITE" id="PS51450">
    <property type="entry name" value="LRR"/>
    <property type="match status" value="1"/>
</dbReference>
<feature type="domain" description="Xylose isomerase-like TIM barrel" evidence="1">
    <location>
        <begin position="202"/>
        <end position="417"/>
    </location>
</feature>
<dbReference type="SUPFAM" id="SSF51658">
    <property type="entry name" value="Xylose isomerase-like"/>
    <property type="match status" value="1"/>
</dbReference>
<proteinExistence type="predicted"/>
<dbReference type="InterPro" id="IPR013022">
    <property type="entry name" value="Xyl_isomerase-like_TIM-brl"/>
</dbReference>
<dbReference type="InterPro" id="IPR050312">
    <property type="entry name" value="IolE/XylAMocC-like"/>
</dbReference>
<reference evidence="2" key="1">
    <citation type="journal article" date="2015" name="Nature">
        <title>Complex archaea that bridge the gap between prokaryotes and eukaryotes.</title>
        <authorList>
            <person name="Spang A."/>
            <person name="Saw J.H."/>
            <person name="Jorgensen S.L."/>
            <person name="Zaremba-Niedzwiedzka K."/>
            <person name="Martijn J."/>
            <person name="Lind A.E."/>
            <person name="van Eijk R."/>
            <person name="Schleper C."/>
            <person name="Guy L."/>
            <person name="Ettema T.J."/>
        </authorList>
    </citation>
    <scope>NUCLEOTIDE SEQUENCE</scope>
</reference>
<accession>A0A0F9YSZ3</accession>
<dbReference type="Pfam" id="PF01261">
    <property type="entry name" value="AP_endonuc_2"/>
    <property type="match status" value="1"/>
</dbReference>
<dbReference type="PANTHER" id="PTHR12110">
    <property type="entry name" value="HYDROXYPYRUVATE ISOMERASE"/>
    <property type="match status" value="1"/>
</dbReference>
<name>A0A0F9YSZ3_9ZZZZ</name>
<dbReference type="Gene3D" id="3.20.20.150">
    <property type="entry name" value="Divalent-metal-dependent TIM barrel enzymes"/>
    <property type="match status" value="1"/>
</dbReference>
<comment type="caution">
    <text evidence="2">The sequence shown here is derived from an EMBL/GenBank/DDBJ whole genome shotgun (WGS) entry which is preliminary data.</text>
</comment>
<evidence type="ECO:0000259" key="1">
    <source>
        <dbReference type="Pfam" id="PF01261"/>
    </source>
</evidence>
<sequence>MTYNFNIQRFTNKIVLLLILIGTNSVFAQMPITKQADRLQQYLGFWVSSIDHKTDSVAYAPQIKMNNHPKVDNTAMSVDVFQKDGEFYNHTLTELIGHDTKTDSIFALGKSTQGDMFLGKGGFTSDTDWIMKDRDFTGKETMTVTFDFKNQTDVYLKGVNPQNEILWQTRYIKKNPKNKNIGIQLVSVHEQMQQNPKETLKYIDRMGYSYIETFVYKDRSFYGLSPLDFKKLVEDNNLKFTGSMTFYDLPTDDKQAWKKAMQWWRECIEDHKQAGVEYLTISNNQIEEITTINELRKYAEYYDAIGKLCKERGIRFAYHNHSDEFKTIKNKVVYDYFLENTNPEYVSFQADLYWMHFSKVDPINYFKRYENRFISWHVKDYEELGQSGKMDFELYFKYAKTAGLKYTVAEVEAFNYPVWYSINSAWNYLYFNIL</sequence>
<gene>
    <name evidence="2" type="ORF">LCGC14_0052010</name>
</gene>
<protein>
    <recommendedName>
        <fullName evidence="1">Xylose isomerase-like TIM barrel domain-containing protein</fullName>
    </recommendedName>
</protein>
<dbReference type="InterPro" id="IPR001611">
    <property type="entry name" value="Leu-rich_rpt"/>
</dbReference>
<dbReference type="PANTHER" id="PTHR12110:SF41">
    <property type="entry name" value="INOSOSE DEHYDRATASE"/>
    <property type="match status" value="1"/>
</dbReference>
<evidence type="ECO:0000313" key="2">
    <source>
        <dbReference type="EMBL" id="KKO07859.1"/>
    </source>
</evidence>
<dbReference type="InterPro" id="IPR036237">
    <property type="entry name" value="Xyl_isomerase-like_sf"/>
</dbReference>